<keyword evidence="2" id="KW-1185">Reference proteome</keyword>
<proteinExistence type="predicted"/>
<dbReference type="Proteomes" id="UP000826195">
    <property type="component" value="Unassembled WGS sequence"/>
</dbReference>
<protein>
    <submittedName>
        <fullName evidence="1">Uncharacterized protein</fullName>
    </submittedName>
</protein>
<dbReference type="AlphaFoldDB" id="A0AAV7J395"/>
<name>A0AAV7J395_COTGL</name>
<evidence type="ECO:0000313" key="2">
    <source>
        <dbReference type="Proteomes" id="UP000826195"/>
    </source>
</evidence>
<dbReference type="EMBL" id="JAHXZJ010000002">
    <property type="protein sequence ID" value="KAH0564296.1"/>
    <property type="molecule type" value="Genomic_DNA"/>
</dbReference>
<evidence type="ECO:0000313" key="1">
    <source>
        <dbReference type="EMBL" id="KAH0564296.1"/>
    </source>
</evidence>
<accession>A0AAV7J395</accession>
<organism evidence="1 2">
    <name type="scientific">Cotesia glomerata</name>
    <name type="common">Lepidopteran parasitic wasp</name>
    <name type="synonym">Apanteles glomeratus</name>
    <dbReference type="NCBI Taxonomy" id="32391"/>
    <lineage>
        <taxon>Eukaryota</taxon>
        <taxon>Metazoa</taxon>
        <taxon>Ecdysozoa</taxon>
        <taxon>Arthropoda</taxon>
        <taxon>Hexapoda</taxon>
        <taxon>Insecta</taxon>
        <taxon>Pterygota</taxon>
        <taxon>Neoptera</taxon>
        <taxon>Endopterygota</taxon>
        <taxon>Hymenoptera</taxon>
        <taxon>Apocrita</taxon>
        <taxon>Ichneumonoidea</taxon>
        <taxon>Braconidae</taxon>
        <taxon>Microgastrinae</taxon>
        <taxon>Cotesia</taxon>
    </lineage>
</organism>
<sequence length="78" mass="8461">MPEKQISNPKSGIPSHICIHMFMSMGFPYTSTSGTALHIVCVVTIPVASEKAKQTVRLGHSLRVCDARRALTNVNASH</sequence>
<reference evidence="1 2" key="1">
    <citation type="journal article" date="2021" name="J. Hered.">
        <title>A chromosome-level genome assembly of the parasitoid wasp, Cotesia glomerata (Hymenoptera: Braconidae).</title>
        <authorList>
            <person name="Pinto B.J."/>
            <person name="Weis J.J."/>
            <person name="Gamble T."/>
            <person name="Ode P.J."/>
            <person name="Paul R."/>
            <person name="Zaspel J.M."/>
        </authorList>
    </citation>
    <scope>NUCLEOTIDE SEQUENCE [LARGE SCALE GENOMIC DNA]</scope>
    <source>
        <strain evidence="1">CgM1</strain>
    </source>
</reference>
<comment type="caution">
    <text evidence="1">The sequence shown here is derived from an EMBL/GenBank/DDBJ whole genome shotgun (WGS) entry which is preliminary data.</text>
</comment>
<gene>
    <name evidence="1" type="ORF">KQX54_011274</name>
</gene>